<keyword evidence="4" id="KW-1185">Reference proteome</keyword>
<reference evidence="3" key="1">
    <citation type="journal article" date="2014" name="Int. J. Syst. Evol. Microbiol.">
        <title>Complete genome sequence of Corynebacterium casei LMG S-19264T (=DSM 44701T), isolated from a smear-ripened cheese.</title>
        <authorList>
            <consortium name="US DOE Joint Genome Institute (JGI-PGF)"/>
            <person name="Walter F."/>
            <person name="Albersmeier A."/>
            <person name="Kalinowski J."/>
            <person name="Ruckert C."/>
        </authorList>
    </citation>
    <scope>NUCLEOTIDE SEQUENCE</scope>
    <source>
        <strain evidence="3">NBRC 108769</strain>
    </source>
</reference>
<gene>
    <name evidence="3" type="primary">ogt2</name>
    <name evidence="3" type="ORF">GCM10007940_36100</name>
</gene>
<dbReference type="SUPFAM" id="SSF46767">
    <property type="entry name" value="Methylated DNA-protein cysteine methyltransferase, C-terminal domain"/>
    <property type="match status" value="1"/>
</dbReference>
<proteinExistence type="predicted"/>
<dbReference type="CDD" id="cd06445">
    <property type="entry name" value="ATase"/>
    <property type="match status" value="1"/>
</dbReference>
<keyword evidence="3" id="KW-0808">Transferase</keyword>
<keyword evidence="1" id="KW-0227">DNA damage</keyword>
<feature type="domain" description="Methylated-DNA-[protein]-cysteine S-methyltransferase DNA binding" evidence="2">
    <location>
        <begin position="7"/>
        <end position="87"/>
    </location>
</feature>
<sequence length="109" mass="12421">MKRPHYFEQVLETARLIPEGRVSTYGAIADFLALGSARMVGWAMKNSFNSEELVPAHRVVNGKGELSGRNAFEHPDLMAELLISEGVEVKNNKVVRFSEVFWHPREMYE</sequence>
<comment type="caution">
    <text evidence="3">The sequence shown here is derived from an EMBL/GenBank/DDBJ whole genome shotgun (WGS) entry which is preliminary data.</text>
</comment>
<dbReference type="GO" id="GO:0008168">
    <property type="term" value="F:methyltransferase activity"/>
    <property type="evidence" value="ECO:0007669"/>
    <property type="project" value="UniProtKB-KW"/>
</dbReference>
<dbReference type="PANTHER" id="PTHR42942:SF1">
    <property type="entry name" value="ALKYLTRANSFERASE-LIKE PROTEIN 1"/>
    <property type="match status" value="1"/>
</dbReference>
<dbReference type="InterPro" id="IPR036388">
    <property type="entry name" value="WH-like_DNA-bd_sf"/>
</dbReference>
<evidence type="ECO:0000256" key="1">
    <source>
        <dbReference type="ARBA" id="ARBA00022763"/>
    </source>
</evidence>
<accession>A0AA37SSY8</accession>
<evidence type="ECO:0000313" key="4">
    <source>
        <dbReference type="Proteomes" id="UP001156666"/>
    </source>
</evidence>
<dbReference type="EMBL" id="BSOH01000023">
    <property type="protein sequence ID" value="GLR18994.1"/>
    <property type="molecule type" value="Genomic_DNA"/>
</dbReference>
<reference evidence="3" key="2">
    <citation type="submission" date="2023-01" db="EMBL/GenBank/DDBJ databases">
        <title>Draft genome sequence of Portibacter lacus strain NBRC 108769.</title>
        <authorList>
            <person name="Sun Q."/>
            <person name="Mori K."/>
        </authorList>
    </citation>
    <scope>NUCLEOTIDE SEQUENCE</scope>
    <source>
        <strain evidence="3">NBRC 108769</strain>
    </source>
</reference>
<dbReference type="PANTHER" id="PTHR42942">
    <property type="entry name" value="6-O-METHYLGUANINE DNA METHYLTRANSFERASE"/>
    <property type="match status" value="1"/>
</dbReference>
<dbReference type="GO" id="GO:0006281">
    <property type="term" value="P:DNA repair"/>
    <property type="evidence" value="ECO:0007669"/>
    <property type="project" value="InterPro"/>
</dbReference>
<dbReference type="InterPro" id="IPR052520">
    <property type="entry name" value="ATL_DNA_repair"/>
</dbReference>
<evidence type="ECO:0000313" key="3">
    <source>
        <dbReference type="EMBL" id="GLR18994.1"/>
    </source>
</evidence>
<name>A0AA37SSY8_9BACT</name>
<dbReference type="Gene3D" id="1.10.10.10">
    <property type="entry name" value="Winged helix-like DNA-binding domain superfamily/Winged helix DNA-binding domain"/>
    <property type="match status" value="1"/>
</dbReference>
<evidence type="ECO:0000259" key="2">
    <source>
        <dbReference type="Pfam" id="PF01035"/>
    </source>
</evidence>
<dbReference type="InterPro" id="IPR036217">
    <property type="entry name" value="MethylDNA_cys_MeTrfase_DNAb"/>
</dbReference>
<dbReference type="AlphaFoldDB" id="A0AA37SSY8"/>
<organism evidence="3 4">
    <name type="scientific">Portibacter lacus</name>
    <dbReference type="NCBI Taxonomy" id="1099794"/>
    <lineage>
        <taxon>Bacteria</taxon>
        <taxon>Pseudomonadati</taxon>
        <taxon>Bacteroidota</taxon>
        <taxon>Saprospiria</taxon>
        <taxon>Saprospirales</taxon>
        <taxon>Haliscomenobacteraceae</taxon>
        <taxon>Portibacter</taxon>
    </lineage>
</organism>
<protein>
    <submittedName>
        <fullName evidence="3">Methylated-DNA--protein-cysteine methyltransferase</fullName>
    </submittedName>
</protein>
<dbReference type="GO" id="GO:0032259">
    <property type="term" value="P:methylation"/>
    <property type="evidence" value="ECO:0007669"/>
    <property type="project" value="UniProtKB-KW"/>
</dbReference>
<dbReference type="Pfam" id="PF01035">
    <property type="entry name" value="DNA_binding_1"/>
    <property type="match status" value="1"/>
</dbReference>
<dbReference type="InterPro" id="IPR014048">
    <property type="entry name" value="MethylDNA_cys_MeTrfase_DNA-bd"/>
</dbReference>
<dbReference type="RefSeq" id="WP_235292939.1">
    <property type="nucleotide sequence ID" value="NZ_BSOH01000023.1"/>
</dbReference>
<dbReference type="Proteomes" id="UP001156666">
    <property type="component" value="Unassembled WGS sequence"/>
</dbReference>
<keyword evidence="3" id="KW-0489">Methyltransferase</keyword>